<accession>A0ABQ8WFT9</accession>
<sequence length="82" mass="9499">MRPRVSAHSILGAWESHVNNPGVQETYAEFNRFMQNMADSLRDIHCDAGEQWFEDTQSPEDSVLMYALRLERIAENMRTPLS</sequence>
<comment type="caution">
    <text evidence="1">The sequence shown here is derived from an EMBL/GenBank/DDBJ whole genome shotgun (WGS) entry which is preliminary data.</text>
</comment>
<keyword evidence="2" id="KW-1185">Reference proteome</keyword>
<proteinExistence type="predicted"/>
<reference evidence="1 2" key="1">
    <citation type="journal article" date="2023" name="IMA Fungus">
        <title>Comparative genomic study of the Penicillium genus elucidates a diverse pangenome and 15 lateral gene transfer events.</title>
        <authorList>
            <person name="Petersen C."/>
            <person name="Sorensen T."/>
            <person name="Nielsen M.R."/>
            <person name="Sondergaard T.E."/>
            <person name="Sorensen J.L."/>
            <person name="Fitzpatrick D.A."/>
            <person name="Frisvad J.C."/>
            <person name="Nielsen K.L."/>
        </authorList>
    </citation>
    <scope>NUCLEOTIDE SEQUENCE [LARGE SCALE GENOMIC DNA]</scope>
    <source>
        <strain evidence="1 2">IBT 3361</strain>
    </source>
</reference>
<evidence type="ECO:0000313" key="2">
    <source>
        <dbReference type="Proteomes" id="UP001220256"/>
    </source>
</evidence>
<evidence type="ECO:0008006" key="3">
    <source>
        <dbReference type="Google" id="ProtNLM"/>
    </source>
</evidence>
<name>A0ABQ8WFT9_PENCH</name>
<dbReference type="EMBL" id="JAPVEB010000003">
    <property type="protein sequence ID" value="KAJ5268879.1"/>
    <property type="molecule type" value="Genomic_DNA"/>
</dbReference>
<dbReference type="Proteomes" id="UP001220256">
    <property type="component" value="Unassembled WGS sequence"/>
</dbReference>
<organism evidence="1 2">
    <name type="scientific">Penicillium chrysogenum</name>
    <name type="common">Penicillium notatum</name>
    <dbReference type="NCBI Taxonomy" id="5076"/>
    <lineage>
        <taxon>Eukaryota</taxon>
        <taxon>Fungi</taxon>
        <taxon>Dikarya</taxon>
        <taxon>Ascomycota</taxon>
        <taxon>Pezizomycotina</taxon>
        <taxon>Eurotiomycetes</taxon>
        <taxon>Eurotiomycetidae</taxon>
        <taxon>Eurotiales</taxon>
        <taxon>Aspergillaceae</taxon>
        <taxon>Penicillium</taxon>
        <taxon>Penicillium chrysogenum species complex</taxon>
    </lineage>
</organism>
<gene>
    <name evidence="1" type="ORF">N7505_004637</name>
</gene>
<evidence type="ECO:0000313" key="1">
    <source>
        <dbReference type="EMBL" id="KAJ5268879.1"/>
    </source>
</evidence>
<protein>
    <recommendedName>
        <fullName evidence="3">Retrotransposon gag domain-containing protein</fullName>
    </recommendedName>
</protein>